<name>A0A914W1N0_9BILA</name>
<keyword evidence="9" id="KW-0325">Glycoprotein</keyword>
<feature type="domain" description="Glycosyl hydrolase family 63 N-terminal" evidence="15">
    <location>
        <begin position="86"/>
        <end position="254"/>
    </location>
</feature>
<feature type="domain" description="Glycosyl hydrolase family 63 C-terminal" evidence="14">
    <location>
        <begin position="346"/>
        <end position="835"/>
    </location>
</feature>
<evidence type="ECO:0000256" key="2">
    <source>
        <dbReference type="ARBA" id="ARBA00010833"/>
    </source>
</evidence>
<evidence type="ECO:0000256" key="5">
    <source>
        <dbReference type="ARBA" id="ARBA00022824"/>
    </source>
</evidence>
<dbReference type="WBParaSite" id="PSAMB.scaffold2945size20461.g19709.t1">
    <property type="protein sequence ID" value="PSAMB.scaffold2945size20461.g19709.t1"/>
    <property type="gene ID" value="PSAMB.scaffold2945size20461.g19709"/>
</dbReference>
<dbReference type="GO" id="GO:0009311">
    <property type="term" value="P:oligosaccharide metabolic process"/>
    <property type="evidence" value="ECO:0007669"/>
    <property type="project" value="UniProtKB-UniRule"/>
</dbReference>
<dbReference type="Pfam" id="PF16923">
    <property type="entry name" value="Glyco_hydro_63N"/>
    <property type="match status" value="1"/>
</dbReference>
<keyword evidence="3" id="KW-0812">Transmembrane</keyword>
<comment type="function">
    <text evidence="12">Cleaves the distal alpha 1,2-linked glucose residue from the Glc(3)Man(9)GlcNAc(2) oligosaccharide precursor.</text>
</comment>
<evidence type="ECO:0000256" key="12">
    <source>
        <dbReference type="RuleBase" id="RU368089"/>
    </source>
</evidence>
<protein>
    <recommendedName>
        <fullName evidence="11 12">Mannosyl-oligosaccharide glucosidase</fullName>
        <ecNumber evidence="11 12">3.2.1.106</ecNumber>
    </recommendedName>
</protein>
<dbReference type="InterPro" id="IPR008928">
    <property type="entry name" value="6-hairpin_glycosidase_sf"/>
</dbReference>
<keyword evidence="7" id="KW-1133">Transmembrane helix</keyword>
<evidence type="ECO:0000256" key="7">
    <source>
        <dbReference type="ARBA" id="ARBA00022989"/>
    </source>
</evidence>
<keyword evidence="8" id="KW-0472">Membrane</keyword>
<dbReference type="GO" id="GO:0005789">
    <property type="term" value="C:endoplasmic reticulum membrane"/>
    <property type="evidence" value="ECO:0007669"/>
    <property type="project" value="UniProtKB-SubCell"/>
</dbReference>
<evidence type="ECO:0000256" key="8">
    <source>
        <dbReference type="ARBA" id="ARBA00023136"/>
    </source>
</evidence>
<dbReference type="InterPro" id="IPR031335">
    <property type="entry name" value="Glyco_hydro_63_C"/>
</dbReference>
<keyword evidence="10 12" id="KW-0326">Glycosidase</keyword>
<dbReference type="InterPro" id="IPR004888">
    <property type="entry name" value="Glycoside_hydrolase_63"/>
</dbReference>
<evidence type="ECO:0000259" key="14">
    <source>
        <dbReference type="Pfam" id="PF03200"/>
    </source>
</evidence>
<dbReference type="EC" id="3.2.1.106" evidence="11 12"/>
<dbReference type="Gene3D" id="2.70.98.110">
    <property type="entry name" value="Glycosyl hydrolase family 63, N-terminal domain"/>
    <property type="match status" value="1"/>
</dbReference>
<evidence type="ECO:0000256" key="1">
    <source>
        <dbReference type="ARBA" id="ARBA00004648"/>
    </source>
</evidence>
<keyword evidence="5 12" id="KW-0256">Endoplasmic reticulum</keyword>
<dbReference type="PANTHER" id="PTHR10412:SF11">
    <property type="entry name" value="MANNOSYL-OLIGOSACCHARIDE GLUCOSIDASE"/>
    <property type="match status" value="1"/>
</dbReference>
<proteinExistence type="inferred from homology"/>
<dbReference type="InterPro" id="IPR038518">
    <property type="entry name" value="Glyco_hydro_63N_sf"/>
</dbReference>
<comment type="catalytic activity">
    <reaction evidence="12">
        <text>N(4)-(alpha-D-Glc-(1-&gt;2)-alpha-D-Glc-(1-&gt;3)-alpha-D-Glc-(1-&gt;3)-alpha-D-Man-(1-&gt;2)-alpha-D-Man-(1-&gt;2)-alpha-D-Man-(1-&gt;3)-[alpha-D-Man-(1-&gt;2)-alpha-D-Man-(1-&gt;3)-[alpha-D-Man-(1-&gt;2)-alpha-D-Man-(1-&gt;6)]-alpha-D-Man-(1-&gt;6)]-beta-D-Man-(1-&gt;4)-beta-D-GlcNAc-(1-&gt;4)-beta-D-GlcNAc)-L-asparaginyl-[protein] + H2O = N(4)-(alpha-D-Glc-(1-&gt;3)-alpha-D-Glc-(1-&gt;3)-alpha-D-Man-(1-&gt;2)-alpha-D-Man-(1-&gt;2)-alpha-D-Man-(1-&gt;3)-[alpha-D-Man-(1-&gt;2)-alpha-D-Man-(1-&gt;3)-[alpha-D-Man-(1-&gt;2)-alpha-D-Man-(1-&gt;6)]-alpha-D-Man-(1-&gt;6)]-beta-D-Man-(1-&gt;4)-beta-D-GlcNAc-(1-&gt;4)-beta-D-GlcNAc)-L-asparaginyl-[protein] + beta-D-glucose</text>
        <dbReference type="Rhea" id="RHEA:55988"/>
        <dbReference type="Rhea" id="RHEA-COMP:12806"/>
        <dbReference type="Rhea" id="RHEA-COMP:14355"/>
        <dbReference type="ChEBI" id="CHEBI:15377"/>
        <dbReference type="ChEBI" id="CHEBI:15903"/>
        <dbReference type="ChEBI" id="CHEBI:59082"/>
        <dbReference type="ChEBI" id="CHEBI:132537"/>
        <dbReference type="EC" id="3.2.1.106"/>
    </reaction>
</comment>
<evidence type="ECO:0000259" key="15">
    <source>
        <dbReference type="Pfam" id="PF16923"/>
    </source>
</evidence>
<dbReference type="SUPFAM" id="SSF48208">
    <property type="entry name" value="Six-hairpin glycosidases"/>
    <property type="match status" value="1"/>
</dbReference>
<evidence type="ECO:0000256" key="3">
    <source>
        <dbReference type="ARBA" id="ARBA00022692"/>
    </source>
</evidence>
<dbReference type="Pfam" id="PF03200">
    <property type="entry name" value="Glyco_hydro_63"/>
    <property type="match status" value="1"/>
</dbReference>
<dbReference type="InterPro" id="IPR031631">
    <property type="entry name" value="Glyco_hydro_63N"/>
</dbReference>
<evidence type="ECO:0000256" key="13">
    <source>
        <dbReference type="SAM" id="MobiDB-lite"/>
    </source>
</evidence>
<sequence>MGKDKSASNSPSPPRRPPRPQGVKPNPWTERIVKLVSVLFLPVLFGYFGYQMHEQFVILPAIISTKSPLPTVLAPDAFTPAQSPELYWGSYRSNLYFGMRTRSPKSPVVGLMWYEQPRHNSMMPRIRHWCDQGDNLGKYGWSEHDGRTFGIQDIEDDRIVVRTEFVKRPGGKHGGDWTARISAKPSARATPDAPSMHSFIIYLALGDIGADGSYVRPYSAHDKQLGGQFVDKVDGYTPELGKFVLRFANGKNVVARSFLAARVEPEPDLRKMKELLISGTKVFELKSEKPEQETVQHLGLMGYVPENAPPTDKPNILLVQVTFTDSTSLDVIFESGSVENRPGALTGGVFDKLLAERSKAFHDKFEKTFGLVAKGYPEFYQTMGQYALCNMVGSIGYFYGSNHVQGPYNSQPVPYGPHALFATVPSRPFFPRGFLWDEGFHHLLLRKFDSELSLEILGSWLDLMNVEGWIPREMILGAEAEHKVPAEFVVQRNSVANPPMFFYLLSRYLAEEKFADKHAAYLEKVYPRLKAWYGWLNRTQSGREPGTYRWRGRNATTDLELNPKTLPSGLDDYPRASHPTDEEYHLDLVCWMSVSSKVMAELSERVKDADHAAFEATAKKLSDIEHLDAKHWSEKTGRYCDFGMHTRHVKLVKPAPVMGPDGRPRPPPRPDMTREVLRAPTARLITDTFGYVSLFPLFLRLIPADSPKLGRILEQLTDADLLWTSFGLRSLARTSPLYSARNTEHDPPYWRGSVWMNMNFLALSSLKHYSTVTGPHQATAFKVYSELRGAVVANVAREFKRTGFLWEHYNDETGHGEGTHPFTGWTSLVLLMMSEQYD</sequence>
<evidence type="ECO:0000256" key="11">
    <source>
        <dbReference type="ARBA" id="ARBA00038888"/>
    </source>
</evidence>
<dbReference type="PANTHER" id="PTHR10412">
    <property type="entry name" value="MANNOSYL-OLIGOSACCHARIDE GLUCOSIDASE"/>
    <property type="match status" value="1"/>
</dbReference>
<evidence type="ECO:0000256" key="4">
    <source>
        <dbReference type="ARBA" id="ARBA00022801"/>
    </source>
</evidence>
<feature type="region of interest" description="Disordered" evidence="13">
    <location>
        <begin position="654"/>
        <end position="673"/>
    </location>
</feature>
<keyword evidence="6" id="KW-0735">Signal-anchor</keyword>
<accession>A0A914W1N0</accession>
<dbReference type="GO" id="GO:0004573">
    <property type="term" value="F:Glc3Man9GlcNAc2 oligosaccharide glucosidase activity"/>
    <property type="evidence" value="ECO:0007669"/>
    <property type="project" value="UniProtKB-UniRule"/>
</dbReference>
<reference evidence="17" key="1">
    <citation type="submission" date="2022-11" db="UniProtKB">
        <authorList>
            <consortium name="WormBaseParasite"/>
        </authorList>
    </citation>
    <scope>IDENTIFICATION</scope>
</reference>
<dbReference type="GO" id="GO:0006487">
    <property type="term" value="P:protein N-linked glycosylation"/>
    <property type="evidence" value="ECO:0007669"/>
    <property type="project" value="UniProtKB-UniRule"/>
</dbReference>
<evidence type="ECO:0000256" key="6">
    <source>
        <dbReference type="ARBA" id="ARBA00022968"/>
    </source>
</evidence>
<evidence type="ECO:0000313" key="16">
    <source>
        <dbReference type="Proteomes" id="UP000887566"/>
    </source>
</evidence>
<dbReference type="Proteomes" id="UP000887566">
    <property type="component" value="Unplaced"/>
</dbReference>
<keyword evidence="16" id="KW-1185">Reference proteome</keyword>
<evidence type="ECO:0000313" key="17">
    <source>
        <dbReference type="WBParaSite" id="PSAMB.scaffold2945size20461.g19709.t1"/>
    </source>
</evidence>
<dbReference type="AlphaFoldDB" id="A0A914W1N0"/>
<evidence type="ECO:0000256" key="9">
    <source>
        <dbReference type="ARBA" id="ARBA00023180"/>
    </source>
</evidence>
<keyword evidence="4 12" id="KW-0378">Hydrolase</keyword>
<dbReference type="InterPro" id="IPR012341">
    <property type="entry name" value="6hp_glycosidase-like_sf"/>
</dbReference>
<organism evidence="16 17">
    <name type="scientific">Plectus sambesii</name>
    <dbReference type="NCBI Taxonomy" id="2011161"/>
    <lineage>
        <taxon>Eukaryota</taxon>
        <taxon>Metazoa</taxon>
        <taxon>Ecdysozoa</taxon>
        <taxon>Nematoda</taxon>
        <taxon>Chromadorea</taxon>
        <taxon>Plectida</taxon>
        <taxon>Plectina</taxon>
        <taxon>Plectoidea</taxon>
        <taxon>Plectidae</taxon>
        <taxon>Plectus</taxon>
    </lineage>
</organism>
<evidence type="ECO:0000256" key="10">
    <source>
        <dbReference type="ARBA" id="ARBA00023295"/>
    </source>
</evidence>
<comment type="subcellular location">
    <subcellularLocation>
        <location evidence="1 12">Endoplasmic reticulum membrane</location>
        <topology evidence="1 12">Single-pass type II membrane protein</topology>
    </subcellularLocation>
</comment>
<dbReference type="Gene3D" id="1.50.10.10">
    <property type="match status" value="1"/>
</dbReference>
<feature type="region of interest" description="Disordered" evidence="13">
    <location>
        <begin position="1"/>
        <end position="26"/>
    </location>
</feature>
<comment type="similarity">
    <text evidence="2 12">Belongs to the glycosyl hydrolase 63 family.</text>
</comment>